<evidence type="ECO:0000313" key="3">
    <source>
        <dbReference type="Proteomes" id="UP000196240"/>
    </source>
</evidence>
<accession>A0A1R7QG62</accession>
<keyword evidence="1" id="KW-0732">Signal</keyword>
<evidence type="ECO:0000313" key="2">
    <source>
        <dbReference type="EMBL" id="SJX23207.1"/>
    </source>
</evidence>
<gene>
    <name evidence="2" type="ORF">ACNJC6_02863</name>
</gene>
<evidence type="ECO:0008006" key="4">
    <source>
        <dbReference type="Google" id="ProtNLM"/>
    </source>
</evidence>
<proteinExistence type="predicted"/>
<dbReference type="Proteomes" id="UP000196240">
    <property type="component" value="Unassembled WGS sequence"/>
</dbReference>
<name>A0A1R7QG62_ACIJO</name>
<protein>
    <recommendedName>
        <fullName evidence="4">Signal peptide-containing protein</fullName>
    </recommendedName>
</protein>
<dbReference type="AlphaFoldDB" id="A0A1R7QG62"/>
<sequence precursor="true">MKLRIVTSSILLCICSGFTQAGSTSQAMASLPHYQQGNTGSSTRKVDDKYAYTKELRIITRGTRAKTSTAQVAKLLFLGSNTAIYKDELVGNVIEDIQDRSKLQNPQEDINKNLKDYVASGAYKNIQKTEANSINSIAVVAARPYWSLVYDSSDKNIENGYSLNFGVLTKAFAPYSADNFTLNFDVNNKSCSYNSEPQSLEAWKENDYALVKVHRDKAIESCTKKYIEDIDAAIHKAEI</sequence>
<evidence type="ECO:0000256" key="1">
    <source>
        <dbReference type="SAM" id="SignalP"/>
    </source>
</evidence>
<feature type="signal peptide" evidence="1">
    <location>
        <begin position="1"/>
        <end position="21"/>
    </location>
</feature>
<organism evidence="2 3">
    <name type="scientific">Acinetobacter johnsonii</name>
    <dbReference type="NCBI Taxonomy" id="40214"/>
    <lineage>
        <taxon>Bacteria</taxon>
        <taxon>Pseudomonadati</taxon>
        <taxon>Pseudomonadota</taxon>
        <taxon>Gammaproteobacteria</taxon>
        <taxon>Moraxellales</taxon>
        <taxon>Moraxellaceae</taxon>
        <taxon>Acinetobacter</taxon>
    </lineage>
</organism>
<dbReference type="RefSeq" id="WP_140402883.1">
    <property type="nucleotide sequence ID" value="NZ_FUUY01000011.1"/>
</dbReference>
<reference evidence="2 3" key="1">
    <citation type="submission" date="2017-02" db="EMBL/GenBank/DDBJ databases">
        <authorList>
            <person name="Peterson S.W."/>
        </authorList>
    </citation>
    <scope>NUCLEOTIDE SEQUENCE [LARGE SCALE GENOMIC DNA]</scope>
    <source>
        <strain evidence="2">C6</strain>
    </source>
</reference>
<feature type="chain" id="PRO_5012593880" description="Signal peptide-containing protein" evidence="1">
    <location>
        <begin position="22"/>
        <end position="239"/>
    </location>
</feature>
<dbReference type="EMBL" id="FUUY01000011">
    <property type="protein sequence ID" value="SJX23207.1"/>
    <property type="molecule type" value="Genomic_DNA"/>
</dbReference>